<feature type="chain" id="PRO_5020540718" description="Cytochrome c domain-containing protein" evidence="5">
    <location>
        <begin position="24"/>
        <end position="134"/>
    </location>
</feature>
<evidence type="ECO:0000256" key="2">
    <source>
        <dbReference type="ARBA" id="ARBA00022723"/>
    </source>
</evidence>
<dbReference type="EMBL" id="SJST01000001">
    <property type="protein sequence ID" value="TCD16556.1"/>
    <property type="molecule type" value="Genomic_DNA"/>
</dbReference>
<dbReference type="Gene3D" id="1.10.760.10">
    <property type="entry name" value="Cytochrome c-like domain"/>
    <property type="match status" value="1"/>
</dbReference>
<dbReference type="SUPFAM" id="SSF46626">
    <property type="entry name" value="Cytochrome c"/>
    <property type="match status" value="1"/>
</dbReference>
<accession>A0A4R0PFE4</accession>
<evidence type="ECO:0000259" key="6">
    <source>
        <dbReference type="PROSITE" id="PS51007"/>
    </source>
</evidence>
<dbReference type="GO" id="GO:0020037">
    <property type="term" value="F:heme binding"/>
    <property type="evidence" value="ECO:0007669"/>
    <property type="project" value="InterPro"/>
</dbReference>
<evidence type="ECO:0000256" key="3">
    <source>
        <dbReference type="ARBA" id="ARBA00023004"/>
    </source>
</evidence>
<dbReference type="AlphaFoldDB" id="A0A4R0PFE4"/>
<dbReference type="GO" id="GO:0046872">
    <property type="term" value="F:metal ion binding"/>
    <property type="evidence" value="ECO:0007669"/>
    <property type="project" value="UniProtKB-KW"/>
</dbReference>
<organism evidence="7 8">
    <name type="scientific">Oricola cellulosilytica</name>
    <dbReference type="NCBI Taxonomy" id="1429082"/>
    <lineage>
        <taxon>Bacteria</taxon>
        <taxon>Pseudomonadati</taxon>
        <taxon>Pseudomonadota</taxon>
        <taxon>Alphaproteobacteria</taxon>
        <taxon>Hyphomicrobiales</taxon>
        <taxon>Ahrensiaceae</taxon>
        <taxon>Oricola</taxon>
    </lineage>
</organism>
<sequence length="134" mass="14596">MRLILPIWLSLLAAGAAAASAYAGPARAQEAPTLVERGRSVARAHCSRCHIVDNENRFSGISSTPSFPFLVNQLRDWEERFGSFHERPPHPAIIRFAGQPSDESAGRPTVPVDIEFSDVAALVAYARSLLKAEN</sequence>
<dbReference type="PROSITE" id="PS51007">
    <property type="entry name" value="CYTC"/>
    <property type="match status" value="1"/>
</dbReference>
<feature type="signal peptide" evidence="5">
    <location>
        <begin position="1"/>
        <end position="23"/>
    </location>
</feature>
<feature type="domain" description="Cytochrome c" evidence="6">
    <location>
        <begin position="33"/>
        <end position="130"/>
    </location>
</feature>
<evidence type="ECO:0000313" key="8">
    <source>
        <dbReference type="Proteomes" id="UP000291301"/>
    </source>
</evidence>
<name>A0A4R0PFE4_9HYPH</name>
<evidence type="ECO:0000256" key="4">
    <source>
        <dbReference type="PROSITE-ProRule" id="PRU00433"/>
    </source>
</evidence>
<proteinExistence type="predicted"/>
<keyword evidence="8" id="KW-1185">Reference proteome</keyword>
<dbReference type="OrthoDB" id="7363829at2"/>
<protein>
    <recommendedName>
        <fullName evidence="6">Cytochrome c domain-containing protein</fullName>
    </recommendedName>
</protein>
<dbReference type="InterPro" id="IPR036909">
    <property type="entry name" value="Cyt_c-like_dom_sf"/>
</dbReference>
<dbReference type="InterPro" id="IPR009056">
    <property type="entry name" value="Cyt_c-like_dom"/>
</dbReference>
<gene>
    <name evidence="7" type="ORF">E0D97_03820</name>
</gene>
<dbReference type="Proteomes" id="UP000291301">
    <property type="component" value="Unassembled WGS sequence"/>
</dbReference>
<comment type="caution">
    <text evidence="7">The sequence shown here is derived from an EMBL/GenBank/DDBJ whole genome shotgun (WGS) entry which is preliminary data.</text>
</comment>
<evidence type="ECO:0000256" key="1">
    <source>
        <dbReference type="ARBA" id="ARBA00022617"/>
    </source>
</evidence>
<dbReference type="GO" id="GO:0009055">
    <property type="term" value="F:electron transfer activity"/>
    <property type="evidence" value="ECO:0007669"/>
    <property type="project" value="InterPro"/>
</dbReference>
<reference evidence="7 8" key="1">
    <citation type="journal article" date="2015" name="Antonie Van Leeuwenhoek">
        <title>Oricola cellulosilytica gen. nov., sp. nov., a cellulose-degrading bacterium of the family Phyllobacteriaceae isolated from surface seashore water, and emended descriptions of Mesorhizobium loti and Phyllobacterium myrsinacearum.</title>
        <authorList>
            <person name="Hameed A."/>
            <person name="Shahina M."/>
            <person name="Lai W.A."/>
            <person name="Lin S.Y."/>
            <person name="Young L.S."/>
            <person name="Liu Y.C."/>
            <person name="Hsu Y.H."/>
            <person name="Young C.C."/>
        </authorList>
    </citation>
    <scope>NUCLEOTIDE SEQUENCE [LARGE SCALE GENOMIC DNA]</scope>
    <source>
        <strain evidence="7 8">KCTC 52183</strain>
    </source>
</reference>
<keyword evidence="5" id="KW-0732">Signal</keyword>
<keyword evidence="2 4" id="KW-0479">Metal-binding</keyword>
<keyword evidence="1 4" id="KW-0349">Heme</keyword>
<dbReference type="RefSeq" id="WP_131565526.1">
    <property type="nucleotide sequence ID" value="NZ_JAINFK010000001.1"/>
</dbReference>
<evidence type="ECO:0000313" key="7">
    <source>
        <dbReference type="EMBL" id="TCD16556.1"/>
    </source>
</evidence>
<evidence type="ECO:0000256" key="5">
    <source>
        <dbReference type="SAM" id="SignalP"/>
    </source>
</evidence>
<keyword evidence="3 4" id="KW-0408">Iron</keyword>